<feature type="chain" id="PRO_5047147018" evidence="1">
    <location>
        <begin position="30"/>
        <end position="312"/>
    </location>
</feature>
<sequence length="312" mass="35453">MKNKMMNMVKWTLASTMLFASLSVATVSAAEEIKRVDKPDIQVLIDARKIKLPDAKPYANEDQRVMVPVRVVSEGLGAKVDWNQAENKVTITKGEKVIQLVANQQNAIVNGKTVQFDTKMTVKQQRVYVPLRFVSEALGQSVMWDSVSRWVWIGKQDVPTREDAGVKNVPIEDVEEYYANLPVLLNDYSEANIYKAAQFPISLPIFTSGELIIYEIFPAKQGNYDVIGVRHKGILNNIHIVLDNYEGARIRSAMAEETVKHADGTKTSYFPVVFKGDYVFHNIQNYLDLKISDLKYITFINDFKQIQLLEMK</sequence>
<accession>A0ABW1IVK3</accession>
<dbReference type="SUPFAM" id="SSF55383">
    <property type="entry name" value="Copper amine oxidase, domain N"/>
    <property type="match status" value="1"/>
</dbReference>
<dbReference type="Gene3D" id="3.30.457.10">
    <property type="entry name" value="Copper amine oxidase-like, N-terminal domain"/>
    <property type="match status" value="1"/>
</dbReference>
<feature type="domain" description="Copper amine oxidase-like N-terminal" evidence="2">
    <location>
        <begin position="45"/>
        <end position="151"/>
    </location>
</feature>
<evidence type="ECO:0000256" key="1">
    <source>
        <dbReference type="SAM" id="SignalP"/>
    </source>
</evidence>
<keyword evidence="1" id="KW-0732">Signal</keyword>
<keyword evidence="4" id="KW-1185">Reference proteome</keyword>
<gene>
    <name evidence="3" type="ORF">ACFPXP_22345</name>
</gene>
<evidence type="ECO:0000259" key="2">
    <source>
        <dbReference type="Pfam" id="PF07833"/>
    </source>
</evidence>
<proteinExistence type="predicted"/>
<dbReference type="Proteomes" id="UP001596250">
    <property type="component" value="Unassembled WGS sequence"/>
</dbReference>
<organism evidence="3 4">
    <name type="scientific">Marinicrinis lubricantis</name>
    <dbReference type="NCBI Taxonomy" id="2086470"/>
    <lineage>
        <taxon>Bacteria</taxon>
        <taxon>Bacillati</taxon>
        <taxon>Bacillota</taxon>
        <taxon>Bacilli</taxon>
        <taxon>Bacillales</taxon>
        <taxon>Paenibacillaceae</taxon>
    </lineage>
</organism>
<name>A0ABW1IVK3_9BACL</name>
<dbReference type="RefSeq" id="WP_379896723.1">
    <property type="nucleotide sequence ID" value="NZ_JBHSQV010000187.1"/>
</dbReference>
<dbReference type="InterPro" id="IPR012854">
    <property type="entry name" value="Cu_amine_oxidase-like_N"/>
</dbReference>
<feature type="signal peptide" evidence="1">
    <location>
        <begin position="1"/>
        <end position="29"/>
    </location>
</feature>
<dbReference type="EMBL" id="JBHSQV010000187">
    <property type="protein sequence ID" value="MFC5989155.1"/>
    <property type="molecule type" value="Genomic_DNA"/>
</dbReference>
<protein>
    <submittedName>
        <fullName evidence="3">Copper amine oxidase N-terminal domain-containing protein</fullName>
    </submittedName>
</protein>
<dbReference type="InterPro" id="IPR036582">
    <property type="entry name" value="Mao_N_sf"/>
</dbReference>
<comment type="caution">
    <text evidence="3">The sequence shown here is derived from an EMBL/GenBank/DDBJ whole genome shotgun (WGS) entry which is preliminary data.</text>
</comment>
<evidence type="ECO:0000313" key="4">
    <source>
        <dbReference type="Proteomes" id="UP001596250"/>
    </source>
</evidence>
<evidence type="ECO:0000313" key="3">
    <source>
        <dbReference type="EMBL" id="MFC5989155.1"/>
    </source>
</evidence>
<reference evidence="4" key="1">
    <citation type="journal article" date="2019" name="Int. J. Syst. Evol. Microbiol.">
        <title>The Global Catalogue of Microorganisms (GCM) 10K type strain sequencing project: providing services to taxonomists for standard genome sequencing and annotation.</title>
        <authorList>
            <consortium name="The Broad Institute Genomics Platform"/>
            <consortium name="The Broad Institute Genome Sequencing Center for Infectious Disease"/>
            <person name="Wu L."/>
            <person name="Ma J."/>
        </authorList>
    </citation>
    <scope>NUCLEOTIDE SEQUENCE [LARGE SCALE GENOMIC DNA]</scope>
    <source>
        <strain evidence="4">CCM 8749</strain>
    </source>
</reference>
<dbReference type="Pfam" id="PF07833">
    <property type="entry name" value="Cu_amine_oxidN1"/>
    <property type="match status" value="1"/>
</dbReference>